<keyword evidence="2" id="KW-1185">Reference proteome</keyword>
<reference evidence="1 2" key="1">
    <citation type="submission" date="2018-06" db="EMBL/GenBank/DDBJ databases">
        <title>Comparative genomics reveals the genomic features of Rhizophagus irregularis, R. cerebriforme, R. diaphanum and Gigaspora rosea, and their symbiotic lifestyle signature.</title>
        <authorList>
            <person name="Morin E."/>
            <person name="San Clemente H."/>
            <person name="Chen E.C.H."/>
            <person name="De La Providencia I."/>
            <person name="Hainaut M."/>
            <person name="Kuo A."/>
            <person name="Kohler A."/>
            <person name="Murat C."/>
            <person name="Tang N."/>
            <person name="Roy S."/>
            <person name="Loubradou J."/>
            <person name="Henrissat B."/>
            <person name="Grigoriev I.V."/>
            <person name="Corradi N."/>
            <person name="Roux C."/>
            <person name="Martin F.M."/>
        </authorList>
    </citation>
    <scope>NUCLEOTIDE SEQUENCE [LARGE SCALE GENOMIC DNA]</scope>
    <source>
        <strain evidence="1 2">DAOM 227022</strain>
    </source>
</reference>
<proteinExistence type="predicted"/>
<dbReference type="Proteomes" id="UP000265703">
    <property type="component" value="Unassembled WGS sequence"/>
</dbReference>
<protein>
    <submittedName>
        <fullName evidence="1">Uncharacterized protein</fullName>
    </submittedName>
</protein>
<evidence type="ECO:0000313" key="1">
    <source>
        <dbReference type="EMBL" id="RIA95661.1"/>
    </source>
</evidence>
<dbReference type="AlphaFoldDB" id="A0A397TKX4"/>
<name>A0A397TKX4_9GLOM</name>
<dbReference type="EMBL" id="QKYT01000057">
    <property type="protein sequence ID" value="RIA95661.1"/>
    <property type="molecule type" value="Genomic_DNA"/>
</dbReference>
<sequence>MGIWNHQDLAGRPRPPLGASVVNNLGAAYPTMIVEVGHFQSLLDLNQKVTFYEQPSKFQTPLIPVQVISFGTASPHGSTVNYITTTIGVSPNNIIGIGRTDPTTGNNYPALR</sequence>
<evidence type="ECO:0000313" key="2">
    <source>
        <dbReference type="Proteomes" id="UP000265703"/>
    </source>
</evidence>
<accession>A0A397TKX4</accession>
<organism evidence="1 2">
    <name type="scientific">Glomus cerebriforme</name>
    <dbReference type="NCBI Taxonomy" id="658196"/>
    <lineage>
        <taxon>Eukaryota</taxon>
        <taxon>Fungi</taxon>
        <taxon>Fungi incertae sedis</taxon>
        <taxon>Mucoromycota</taxon>
        <taxon>Glomeromycotina</taxon>
        <taxon>Glomeromycetes</taxon>
        <taxon>Glomerales</taxon>
        <taxon>Glomeraceae</taxon>
        <taxon>Glomus</taxon>
    </lineage>
</organism>
<gene>
    <name evidence="1" type="ORF">C1645_816357</name>
</gene>
<dbReference type="OrthoDB" id="76567at2759"/>
<comment type="caution">
    <text evidence="1">The sequence shown here is derived from an EMBL/GenBank/DDBJ whole genome shotgun (WGS) entry which is preliminary data.</text>
</comment>